<protein>
    <recommendedName>
        <fullName evidence="2">DUF222 domain-containing protein</fullName>
    </recommendedName>
</protein>
<dbReference type="Proteomes" id="UP000247832">
    <property type="component" value="Unassembled WGS sequence"/>
</dbReference>
<feature type="region of interest" description="Disordered" evidence="1">
    <location>
        <begin position="51"/>
        <end position="152"/>
    </location>
</feature>
<comment type="caution">
    <text evidence="3">The sequence shown here is derived from an EMBL/GenBank/DDBJ whole genome shotgun (WGS) entry which is preliminary data.</text>
</comment>
<feature type="compositionally biased region" description="Pro residues" evidence="1">
    <location>
        <begin position="212"/>
        <end position="224"/>
    </location>
</feature>
<evidence type="ECO:0000313" key="3">
    <source>
        <dbReference type="EMBL" id="PYI67384.1"/>
    </source>
</evidence>
<accession>A0A2V5LA98</accession>
<feature type="compositionally biased region" description="Polar residues" evidence="1">
    <location>
        <begin position="498"/>
        <end position="507"/>
    </location>
</feature>
<feature type="region of interest" description="Disordered" evidence="1">
    <location>
        <begin position="212"/>
        <end position="231"/>
    </location>
</feature>
<dbReference type="AlphaFoldDB" id="A0A2V5LA98"/>
<evidence type="ECO:0000256" key="1">
    <source>
        <dbReference type="SAM" id="MobiDB-lite"/>
    </source>
</evidence>
<sequence>MAETDALVASDPFADDPRMERVTWVGPSRLVTVEEWAALTGSSLAIPSWKIHGTDTSGSPTAGTTTAGIATGGTTTDGTDPAGTATGGTNEDGTTEDGSPTGGSPAAGTTEDGIATGGTTTDGTDPAGTATGGTNEDGSPAAGTATGGTDPGGINGAGSVVAGGVGPVGDGRAVTGLAGFPAVVPAVVPVVGDAAMASRLAVVRAAVPDLPKAPRPGNPAPMPWSPAGTADALDGLDPAGLADNELLDFIHAANRLAAFARAVENQGLAAFATRRPPLAGENVKGRKNPEESMWAAGEIMALYCVGKGTAQHRLDDAQTLIRHLPATTAQYRQGLLDEVRIRAIHRGIENIPVDILPALEPLFLPGASRMNPAALTRKIRRLAEKHHPEPLGIRHERARRDRTVWLTPLPDGMALLGAILPAVTAAPLFESLQAWATAAARDGEPSTALTPTGRPSRSYTNYLADCYTDLIHQAFLHPTGSCENCTCNHENYNHTNGTNTSNQDNGHNTGGQDTGQDTAGPDNDRAGGRGSPPPVPEPRFKPRIPAKINLTIPFLTAMNHSEEPGHLNGYGPIPAEQARELAGEATSWIRILTDPEKETILSVGRHAYAPPADMARLVRLKSPTCTGIGCERSADHCQLDHTIPFHQNRYTPDGTLLPHGETSTENLRPRSLYCHRLKDDPTTGWTVEPQHPGTTKTTTPTGRTYLDTQDEPAPF</sequence>
<proteinExistence type="predicted"/>
<dbReference type="InterPro" id="IPR003870">
    <property type="entry name" value="DUF222"/>
</dbReference>
<evidence type="ECO:0000259" key="2">
    <source>
        <dbReference type="Pfam" id="PF02720"/>
    </source>
</evidence>
<name>A0A2V5LA98_9MICC</name>
<feature type="compositionally biased region" description="Low complexity" evidence="1">
    <location>
        <begin position="54"/>
        <end position="98"/>
    </location>
</feature>
<feature type="region of interest" description="Disordered" evidence="1">
    <location>
        <begin position="682"/>
        <end position="715"/>
    </location>
</feature>
<gene>
    <name evidence="3" type="ORF">CVV68_09740</name>
</gene>
<feature type="compositionally biased region" description="Low complexity" evidence="1">
    <location>
        <begin position="106"/>
        <end position="144"/>
    </location>
</feature>
<dbReference type="OrthoDB" id="5197219at2"/>
<reference evidence="3 4" key="1">
    <citation type="submission" date="2018-05" db="EMBL/GenBank/DDBJ databases">
        <title>Genetic diversity of glacier-inhabiting Cryobacterium bacteria in China and description of Cryobacterium mengkeensis sp. nov. and Arthrobacter glacialis sp. nov.</title>
        <authorList>
            <person name="Liu Q."/>
            <person name="Xin Y.-H."/>
        </authorList>
    </citation>
    <scope>NUCLEOTIDE SEQUENCE [LARGE SCALE GENOMIC DNA]</scope>
    <source>
        <strain evidence="3 4">LI2</strain>
    </source>
</reference>
<organism evidence="3 4">
    <name type="scientific">Arthrobacter livingstonensis</name>
    <dbReference type="NCBI Taxonomy" id="670078"/>
    <lineage>
        <taxon>Bacteria</taxon>
        <taxon>Bacillati</taxon>
        <taxon>Actinomycetota</taxon>
        <taxon>Actinomycetes</taxon>
        <taxon>Micrococcales</taxon>
        <taxon>Micrococcaceae</taxon>
        <taxon>Arthrobacter</taxon>
    </lineage>
</organism>
<feature type="domain" description="DUF222" evidence="2">
    <location>
        <begin position="284"/>
        <end position="442"/>
    </location>
</feature>
<keyword evidence="4" id="KW-1185">Reference proteome</keyword>
<feature type="compositionally biased region" description="Low complexity" evidence="1">
    <location>
        <begin position="692"/>
        <end position="704"/>
    </location>
</feature>
<feature type="region of interest" description="Disordered" evidence="1">
    <location>
        <begin position="498"/>
        <end position="542"/>
    </location>
</feature>
<evidence type="ECO:0000313" key="4">
    <source>
        <dbReference type="Proteomes" id="UP000247832"/>
    </source>
</evidence>
<dbReference type="Pfam" id="PF02720">
    <property type="entry name" value="DUF222"/>
    <property type="match status" value="1"/>
</dbReference>
<dbReference type="EMBL" id="QJVD01000009">
    <property type="protein sequence ID" value="PYI67384.1"/>
    <property type="molecule type" value="Genomic_DNA"/>
</dbReference>